<gene>
    <name evidence="18" type="primary">ADPRM</name>
</gene>
<protein>
    <recommendedName>
        <fullName evidence="7">Manganese-dependent ADP-ribose/CDP-alcohol diphosphatase</fullName>
        <ecNumber evidence="5">3.6.1.13</ecNumber>
        <ecNumber evidence="4">3.6.1.16</ecNumber>
        <ecNumber evidence="6">3.6.1.53</ecNumber>
    </recommendedName>
    <alternativeName>
        <fullName evidence="12">ADPRibase-Mn</fullName>
    </alternativeName>
    <alternativeName>
        <fullName evidence="11">CDP-choline phosphohydrolase</fullName>
    </alternativeName>
</protein>
<dbReference type="CDD" id="cd07396">
    <property type="entry name" value="MPP_Nbla03831"/>
    <property type="match status" value="1"/>
</dbReference>
<evidence type="ECO:0000256" key="5">
    <source>
        <dbReference type="ARBA" id="ARBA00012453"/>
    </source>
</evidence>
<reference evidence="18" key="2">
    <citation type="submission" date="2025-08" db="UniProtKB">
        <authorList>
            <consortium name="Ensembl"/>
        </authorList>
    </citation>
    <scope>IDENTIFICATION</scope>
</reference>
<evidence type="ECO:0000313" key="19">
    <source>
        <dbReference type="Proteomes" id="UP000694580"/>
    </source>
</evidence>
<dbReference type="GO" id="GO:0008663">
    <property type="term" value="F:2',3'-cyclic-nucleotide 2'-phosphodiesterase activity"/>
    <property type="evidence" value="ECO:0007669"/>
    <property type="project" value="TreeGrafter"/>
</dbReference>
<name>A0AAY4BLZ4_9TELE</name>
<comment type="catalytic activity">
    <reaction evidence="15">
        <text>ADP-D-ribose + H2O = D-ribose 5-phosphate + AMP + 2 H(+)</text>
        <dbReference type="Rhea" id="RHEA:10412"/>
        <dbReference type="ChEBI" id="CHEBI:15377"/>
        <dbReference type="ChEBI" id="CHEBI:15378"/>
        <dbReference type="ChEBI" id="CHEBI:57967"/>
        <dbReference type="ChEBI" id="CHEBI:78346"/>
        <dbReference type="ChEBI" id="CHEBI:456215"/>
        <dbReference type="EC" id="3.6.1.53"/>
    </reaction>
</comment>
<evidence type="ECO:0000256" key="14">
    <source>
        <dbReference type="ARBA" id="ARBA00047636"/>
    </source>
</evidence>
<dbReference type="EC" id="3.6.1.13" evidence="5"/>
<comment type="catalytic activity">
    <reaction evidence="16">
        <text>ADP-D-ribose + H2O = D-ribose 5-phosphate + AMP + 2 H(+)</text>
        <dbReference type="Rhea" id="RHEA:10412"/>
        <dbReference type="ChEBI" id="CHEBI:15377"/>
        <dbReference type="ChEBI" id="CHEBI:15378"/>
        <dbReference type="ChEBI" id="CHEBI:57967"/>
        <dbReference type="ChEBI" id="CHEBI:78346"/>
        <dbReference type="ChEBI" id="CHEBI:456215"/>
        <dbReference type="EC" id="3.6.1.13"/>
    </reaction>
</comment>
<dbReference type="PANTHER" id="PTHR16509">
    <property type="match status" value="1"/>
</dbReference>
<keyword evidence="10" id="KW-0862">Zinc</keyword>
<evidence type="ECO:0000256" key="16">
    <source>
        <dbReference type="ARBA" id="ARBA00049546"/>
    </source>
</evidence>
<evidence type="ECO:0000313" key="18">
    <source>
        <dbReference type="Ensembl" id="ENSDCDP00010021121.1"/>
    </source>
</evidence>
<comment type="catalytic activity">
    <reaction evidence="13">
        <text>CDP-glycerol + H2O = sn-glycerol 3-phosphate + CMP + 2 H(+)</text>
        <dbReference type="Rhea" id="RHEA:21692"/>
        <dbReference type="ChEBI" id="CHEBI:15377"/>
        <dbReference type="ChEBI" id="CHEBI:15378"/>
        <dbReference type="ChEBI" id="CHEBI:57597"/>
        <dbReference type="ChEBI" id="CHEBI:58311"/>
        <dbReference type="ChEBI" id="CHEBI:60377"/>
        <dbReference type="EC" id="3.6.1.16"/>
    </reaction>
</comment>
<dbReference type="GO" id="GO:0030145">
    <property type="term" value="F:manganese ion binding"/>
    <property type="evidence" value="ECO:0007669"/>
    <property type="project" value="TreeGrafter"/>
</dbReference>
<evidence type="ECO:0000256" key="8">
    <source>
        <dbReference type="ARBA" id="ARBA00022723"/>
    </source>
</evidence>
<evidence type="ECO:0000256" key="11">
    <source>
        <dbReference type="ARBA" id="ARBA00030848"/>
    </source>
</evidence>
<dbReference type="GeneTree" id="ENSGT00390000014667"/>
<dbReference type="GO" id="GO:0047734">
    <property type="term" value="F:CDP-glycerol diphosphatase activity"/>
    <property type="evidence" value="ECO:0007669"/>
    <property type="project" value="UniProtKB-EC"/>
</dbReference>
<keyword evidence="8" id="KW-0479">Metal-binding</keyword>
<dbReference type="Gene3D" id="3.60.21.10">
    <property type="match status" value="1"/>
</dbReference>
<keyword evidence="19" id="KW-1185">Reference proteome</keyword>
<comment type="catalytic activity">
    <reaction evidence="14">
        <text>CDP-choline + H2O = phosphocholine + CMP + 2 H(+)</text>
        <dbReference type="Rhea" id="RHEA:32487"/>
        <dbReference type="ChEBI" id="CHEBI:15377"/>
        <dbReference type="ChEBI" id="CHEBI:15378"/>
        <dbReference type="ChEBI" id="CHEBI:58779"/>
        <dbReference type="ChEBI" id="CHEBI:60377"/>
        <dbReference type="ChEBI" id="CHEBI:295975"/>
        <dbReference type="EC" id="3.6.1.53"/>
    </reaction>
</comment>
<sequence>MLLGAGRLLCSDRRRPGSAHEAFFREVWRELPAVRRVFGNSPWRGHRRSARRTPGSAMEPCAEPPLFTFGVIADVQYADIDDGANYTRTRARYYRNSVRLLRRACRAWSEEDVRPRFVLQLGDVIDGHNVKHGASERALETVLRELDGCPAEVHHVWGNHEFYNFSRDALLASALNSARLGDGRLARPGDMYVYHFSPAPCFRLVVLDAYDVSIIGRDETSEKYEEAASIMKEHNSNPDLNHPPGNHDNCPLMSFSQCRHNCSFFFSVHTVTHGLEQRFVKFNGGFSQDQLQWLDEVLSLADTNQEKVIVVSHLPVHPSSTDPICLAWNHSTVLSILHSHSCVVCFIAGHDHDGGYHQDELGLHYLTLEGVIETPPHSDAYGTVYVYKDHMFLKGRGRIEDRVLRYPDHVNG</sequence>
<proteinExistence type="inferred from homology"/>
<dbReference type="InterPro" id="IPR004843">
    <property type="entry name" value="Calcineurin-like_PHP"/>
</dbReference>
<evidence type="ECO:0000256" key="13">
    <source>
        <dbReference type="ARBA" id="ARBA00047486"/>
    </source>
</evidence>
<comment type="subunit">
    <text evidence="3">Monomer.</text>
</comment>
<reference evidence="18" key="3">
    <citation type="submission" date="2025-09" db="UniProtKB">
        <authorList>
            <consortium name="Ensembl"/>
        </authorList>
    </citation>
    <scope>IDENTIFICATION</scope>
</reference>
<dbReference type="EC" id="3.6.1.16" evidence="4"/>
<dbReference type="Proteomes" id="UP000694580">
    <property type="component" value="Chromosome 8"/>
</dbReference>
<organism evidence="18 19">
    <name type="scientific">Denticeps clupeoides</name>
    <name type="common">denticle herring</name>
    <dbReference type="NCBI Taxonomy" id="299321"/>
    <lineage>
        <taxon>Eukaryota</taxon>
        <taxon>Metazoa</taxon>
        <taxon>Chordata</taxon>
        <taxon>Craniata</taxon>
        <taxon>Vertebrata</taxon>
        <taxon>Euteleostomi</taxon>
        <taxon>Actinopterygii</taxon>
        <taxon>Neopterygii</taxon>
        <taxon>Teleostei</taxon>
        <taxon>Clupei</taxon>
        <taxon>Clupeiformes</taxon>
        <taxon>Denticipitoidei</taxon>
        <taxon>Denticipitidae</taxon>
        <taxon>Denticeps</taxon>
    </lineage>
</organism>
<accession>A0AAY4BLZ4</accession>
<dbReference type="GO" id="GO:0047631">
    <property type="term" value="F:ADP-ribose diphosphatase activity"/>
    <property type="evidence" value="ECO:0007669"/>
    <property type="project" value="UniProtKB-EC"/>
</dbReference>
<evidence type="ECO:0000256" key="1">
    <source>
        <dbReference type="ARBA" id="ARBA00001946"/>
    </source>
</evidence>
<evidence type="ECO:0000256" key="6">
    <source>
        <dbReference type="ARBA" id="ARBA00012529"/>
    </source>
</evidence>
<evidence type="ECO:0000259" key="17">
    <source>
        <dbReference type="Pfam" id="PF00149"/>
    </source>
</evidence>
<evidence type="ECO:0000256" key="10">
    <source>
        <dbReference type="ARBA" id="ARBA00022833"/>
    </source>
</evidence>
<dbReference type="SUPFAM" id="SSF56300">
    <property type="entry name" value="Metallo-dependent phosphatases"/>
    <property type="match status" value="2"/>
</dbReference>
<reference evidence="18 19" key="1">
    <citation type="submission" date="2020-06" db="EMBL/GenBank/DDBJ databases">
        <authorList>
            <consortium name="Wellcome Sanger Institute Data Sharing"/>
        </authorList>
    </citation>
    <scope>NUCLEOTIDE SEQUENCE [LARGE SCALE GENOMIC DNA]</scope>
</reference>
<dbReference type="Ensembl" id="ENSDCDT00010023115.1">
    <property type="protein sequence ID" value="ENSDCDP00010021121.1"/>
    <property type="gene ID" value="ENSDCDG00010010288.1"/>
</dbReference>
<comment type="similarity">
    <text evidence="2">Belongs to the ADPRibase-Mn family.</text>
</comment>
<dbReference type="AlphaFoldDB" id="A0AAY4BLZ4"/>
<evidence type="ECO:0000256" key="7">
    <source>
        <dbReference type="ARBA" id="ARBA00016378"/>
    </source>
</evidence>
<evidence type="ECO:0000256" key="4">
    <source>
        <dbReference type="ARBA" id="ARBA00012443"/>
    </source>
</evidence>
<keyword evidence="9" id="KW-0378">Hydrolase</keyword>
<dbReference type="PANTHER" id="PTHR16509:SF1">
    <property type="entry name" value="MANGANESE-DEPENDENT ADP-RIBOSE_CDP-ALCOHOL DIPHOSPHATASE"/>
    <property type="match status" value="1"/>
</dbReference>
<evidence type="ECO:0000256" key="2">
    <source>
        <dbReference type="ARBA" id="ARBA00006362"/>
    </source>
</evidence>
<dbReference type="EC" id="3.6.1.53" evidence="6"/>
<evidence type="ECO:0000256" key="9">
    <source>
        <dbReference type="ARBA" id="ARBA00022801"/>
    </source>
</evidence>
<comment type="cofactor">
    <cofactor evidence="1">
        <name>Mg(2+)</name>
        <dbReference type="ChEBI" id="CHEBI:18420"/>
    </cofactor>
</comment>
<dbReference type="Pfam" id="PF00149">
    <property type="entry name" value="Metallophos"/>
    <property type="match status" value="1"/>
</dbReference>
<evidence type="ECO:0000256" key="3">
    <source>
        <dbReference type="ARBA" id="ARBA00011245"/>
    </source>
</evidence>
<feature type="domain" description="Calcineurin-like phosphoesterase" evidence="17">
    <location>
        <begin position="68"/>
        <end position="170"/>
    </location>
</feature>
<dbReference type="InterPro" id="IPR029052">
    <property type="entry name" value="Metallo-depent_PP-like"/>
</dbReference>
<evidence type="ECO:0000256" key="12">
    <source>
        <dbReference type="ARBA" id="ARBA00032579"/>
    </source>
</evidence>
<evidence type="ECO:0000256" key="15">
    <source>
        <dbReference type="ARBA" id="ARBA00047894"/>
    </source>
</evidence>
<dbReference type="InterPro" id="IPR041869">
    <property type="entry name" value="MPP_ADPRM"/>
</dbReference>